<dbReference type="RefSeq" id="XP_060459709.1">
    <property type="nucleotide sequence ID" value="XM_060603413.1"/>
</dbReference>
<name>A0AA48L9F0_9TREE</name>
<protein>
    <submittedName>
        <fullName evidence="2">Uncharacterized protein</fullName>
    </submittedName>
</protein>
<dbReference type="Proteomes" id="UP001233271">
    <property type="component" value="Chromosome 7a"/>
</dbReference>
<dbReference type="AlphaFoldDB" id="A0AA48L9F0"/>
<evidence type="ECO:0000256" key="1">
    <source>
        <dbReference type="SAM" id="MobiDB-lite"/>
    </source>
</evidence>
<feature type="compositionally biased region" description="Acidic residues" evidence="1">
    <location>
        <begin position="608"/>
        <end position="621"/>
    </location>
</feature>
<dbReference type="KEGG" id="ccac:CcaHIS019_0700160"/>
<dbReference type="GeneID" id="85498314"/>
<reference evidence="2" key="1">
    <citation type="journal article" date="2023" name="BMC Genomics">
        <title>Chromosome-level genome assemblies of Cutaneotrichosporon spp. (Trichosporonales, Basidiomycota) reveal imbalanced evolution between nucleotide sequences and chromosome synteny.</title>
        <authorList>
            <person name="Kobayashi Y."/>
            <person name="Kayamori A."/>
            <person name="Aoki K."/>
            <person name="Shiwa Y."/>
            <person name="Matsutani M."/>
            <person name="Fujita N."/>
            <person name="Sugita T."/>
            <person name="Iwasaki W."/>
            <person name="Tanaka N."/>
            <person name="Takashima M."/>
        </authorList>
    </citation>
    <scope>NUCLEOTIDE SEQUENCE</scope>
    <source>
        <strain evidence="2">HIS019</strain>
    </source>
</reference>
<feature type="region of interest" description="Disordered" evidence="1">
    <location>
        <begin position="507"/>
        <end position="530"/>
    </location>
</feature>
<organism evidence="2 3">
    <name type="scientific">Cutaneotrichosporon cavernicola</name>
    <dbReference type="NCBI Taxonomy" id="279322"/>
    <lineage>
        <taxon>Eukaryota</taxon>
        <taxon>Fungi</taxon>
        <taxon>Dikarya</taxon>
        <taxon>Basidiomycota</taxon>
        <taxon>Agaricomycotina</taxon>
        <taxon>Tremellomycetes</taxon>
        <taxon>Trichosporonales</taxon>
        <taxon>Trichosporonaceae</taxon>
        <taxon>Cutaneotrichosporon</taxon>
    </lineage>
</organism>
<sequence length="641" mass="69401">MSFAAATALELNLASAPPHSFLGLGGAAPAHLRVDVRDLEDSWPDLAAYFATQLPSSNGLYPAPSTGCSAEDAADLEALLFNVYRRVHSTLCGAKRLEVGDSVLTPHEYSFLSSFSTREGQEFKDTRVFNLYRALAPPSPEGSRRIDKPNYILYAEVTDDGDVWSVGEGMGEVVLGPRRDDVERWLDAHAWSKVRDQGREAQVMAALSERQPALNKSVALHANGKRVPEGIARDISSADNYICDIAMATRTFRDFMARTGLAHSLFHLLAANEMCGAVLAWAVVGYKLVRMYVLGPSRIAIEVTPPRSANFTATPHISPQEREGITYAALETTRAFERLPHSFLEPDDPSVFPPGPRLNRNTLQAFANVAAASVLRLGALDCTAALHPLPTLQQGAVAADMAAVLAELSPLPLKLCQYIVELSRGATLLHVASPRPQLWPLEKQDSDSGECEMGAACCQNLRGGGLGLGGSGVQMAEQSTLSPNVEAGRKRPASDDATEGIDRAVARARTPASSDVSGERRSPIHIDSPELEHRPLDEHDFDHMPPIVPGQRSRGGIDWDSLDAAINRLAVFVPVTPSEMDALVAAQIEEDSEPYSVQGFFASSPEAMDIEDQDKEEEEEGTPIRTLADEYDSETESDIVD</sequence>
<gene>
    <name evidence="2" type="ORF">CcaverHIS019_0700160</name>
</gene>
<dbReference type="EMBL" id="AP028218">
    <property type="protein sequence ID" value="BEI94444.1"/>
    <property type="molecule type" value="Genomic_DNA"/>
</dbReference>
<feature type="compositionally biased region" description="Acidic residues" evidence="1">
    <location>
        <begin position="629"/>
        <end position="641"/>
    </location>
</feature>
<evidence type="ECO:0000313" key="2">
    <source>
        <dbReference type="EMBL" id="BEI94444.1"/>
    </source>
</evidence>
<keyword evidence="3" id="KW-1185">Reference proteome</keyword>
<evidence type="ECO:0000313" key="3">
    <source>
        <dbReference type="Proteomes" id="UP001233271"/>
    </source>
</evidence>
<feature type="region of interest" description="Disordered" evidence="1">
    <location>
        <begin position="602"/>
        <end position="641"/>
    </location>
</feature>
<proteinExistence type="predicted"/>
<feature type="compositionally biased region" description="Basic and acidic residues" evidence="1">
    <location>
        <begin position="517"/>
        <end position="530"/>
    </location>
</feature>
<accession>A0AA48L9F0</accession>